<dbReference type="PRINTS" id="PR01070">
    <property type="entry name" value="ACCCTRFRASEB"/>
</dbReference>
<dbReference type="GO" id="GO:0009317">
    <property type="term" value="C:acetyl-CoA carboxylase complex"/>
    <property type="evidence" value="ECO:0007669"/>
    <property type="project" value="InterPro"/>
</dbReference>
<dbReference type="InterPro" id="IPR051047">
    <property type="entry name" value="AccD/PCCB"/>
</dbReference>
<dbReference type="InterPro" id="IPR011763">
    <property type="entry name" value="COA_CT_C"/>
</dbReference>
<dbReference type="FunFam" id="3.90.226.10:FF:000016">
    <property type="entry name" value="Propionyl-CoA carboxylase, beta subunit"/>
    <property type="match status" value="1"/>
</dbReference>
<dbReference type="EC" id="2.1.3.1" evidence="4"/>
<dbReference type="PROSITE" id="PS50980">
    <property type="entry name" value="COA_CT_NTER"/>
    <property type="match status" value="1"/>
</dbReference>
<feature type="domain" description="CoA carboxyltransferase C-terminal" evidence="3">
    <location>
        <begin position="265"/>
        <end position="504"/>
    </location>
</feature>
<sequence>MSEDIKARLADLEARRAVVLAGGGEERIARQHAAGKLTARERIELLLDPGSFLELDQFVRHRATDFGMQNIETPGEGVVTGSGTINGRQVYVYAQDFTVMGGSLGEMHAAKICKVLDLALKTGVPVIGLNDSGGARIQEGVAALNGYGEIFRRNTHASGVIPQIAAIMGPCAGGAVYSPGLMDFIFMVDRTAQMFITGPQVIKAVTGEEVSPEELGGAATHAMKSGVAHFHTPTEEDCLHLIRTLLGYLPGNNLEDPPYVPSPDPVDRECPNLRHLVPVDPNKPYDVKEIIYGVVDDGLFLEIQAQYAANIVIGLARLAGYTIGIVANQPRHLAGCLDINAADKAARFVRFCDAFNIPLLTLVDTPGYLPGVDQEQGGIIRHGAKLLYAFAEAVVPKMTLVLRKAYGGAYLAMCSRSLGADHVVAWPTAEIAVMGPEGAANIIFRQEISQASDPPEVRRQKIAEYREKFANPYIAAGLGLVDAVIDPALTRRHLVQVLLTLLNKRESRPAKKHGNFPV</sequence>
<evidence type="ECO:0000256" key="1">
    <source>
        <dbReference type="ARBA" id="ARBA00006102"/>
    </source>
</evidence>
<dbReference type="Gene3D" id="3.90.226.10">
    <property type="entry name" value="2-enoyl-CoA Hydratase, Chain A, domain 1"/>
    <property type="match status" value="2"/>
</dbReference>
<dbReference type="GO" id="GO:0006633">
    <property type="term" value="P:fatty acid biosynthetic process"/>
    <property type="evidence" value="ECO:0007669"/>
    <property type="project" value="InterPro"/>
</dbReference>
<dbReference type="GO" id="GO:0015977">
    <property type="term" value="P:carbon fixation"/>
    <property type="evidence" value="ECO:0007669"/>
    <property type="project" value="UniProtKB-ARBA"/>
</dbReference>
<dbReference type="PROSITE" id="PS50989">
    <property type="entry name" value="COA_CT_CTER"/>
    <property type="match status" value="1"/>
</dbReference>
<dbReference type="InterPro" id="IPR011762">
    <property type="entry name" value="COA_CT_N"/>
</dbReference>
<feature type="domain" description="CoA carboxyltransferase N-terminal" evidence="2">
    <location>
        <begin position="5"/>
        <end position="261"/>
    </location>
</feature>
<evidence type="ECO:0000313" key="4">
    <source>
        <dbReference type="EMBL" id="KYH30904.1"/>
    </source>
</evidence>
<dbReference type="RefSeq" id="WP_153018419.1">
    <property type="nucleotide sequence ID" value="NZ_LTBC01000018.1"/>
</dbReference>
<evidence type="ECO:0000259" key="2">
    <source>
        <dbReference type="PROSITE" id="PS50980"/>
    </source>
</evidence>
<evidence type="ECO:0000259" key="3">
    <source>
        <dbReference type="PROSITE" id="PS50989"/>
    </source>
</evidence>
<dbReference type="PANTHER" id="PTHR43842">
    <property type="entry name" value="PROPIONYL-COA CARBOXYLASE BETA CHAIN"/>
    <property type="match status" value="1"/>
</dbReference>
<dbReference type="Proteomes" id="UP000075670">
    <property type="component" value="Unassembled WGS sequence"/>
</dbReference>
<comment type="similarity">
    <text evidence="1">Belongs to the AccD/PCCB family.</text>
</comment>
<keyword evidence="5" id="KW-1185">Reference proteome</keyword>
<dbReference type="PANTHER" id="PTHR43842:SF2">
    <property type="entry name" value="PROPIONYL-COA CARBOXYLASE BETA CHAIN, MITOCHONDRIAL"/>
    <property type="match status" value="1"/>
</dbReference>
<dbReference type="OrthoDB" id="9803706at2"/>
<dbReference type="InterPro" id="IPR029045">
    <property type="entry name" value="ClpP/crotonase-like_dom_sf"/>
</dbReference>
<dbReference type="SUPFAM" id="SSF52096">
    <property type="entry name" value="ClpP/crotonase"/>
    <property type="match status" value="2"/>
</dbReference>
<accession>A0A151ATB6</accession>
<gene>
    <name evidence="4" type="ORF">MOMUL_27780</name>
</gene>
<evidence type="ECO:0000313" key="5">
    <source>
        <dbReference type="Proteomes" id="UP000075670"/>
    </source>
</evidence>
<dbReference type="Pfam" id="PF01039">
    <property type="entry name" value="Carboxyl_trans"/>
    <property type="match status" value="1"/>
</dbReference>
<dbReference type="InterPro" id="IPR034733">
    <property type="entry name" value="AcCoA_carboxyl_beta"/>
</dbReference>
<dbReference type="AlphaFoldDB" id="A0A151ATB6"/>
<dbReference type="FunFam" id="3.90.226.10:FF:000017">
    <property type="entry name" value="Propionyl-CoA carboxylase subunit beta 5"/>
    <property type="match status" value="1"/>
</dbReference>
<name>A0A151ATB6_9FIRM</name>
<keyword evidence="4" id="KW-0808">Transferase</keyword>
<dbReference type="InterPro" id="IPR000438">
    <property type="entry name" value="Acetyl_CoA_COase_Trfase_b_su"/>
</dbReference>
<comment type="caution">
    <text evidence="4">The sequence shown here is derived from an EMBL/GenBank/DDBJ whole genome shotgun (WGS) entry which is preliminary data.</text>
</comment>
<dbReference type="PATRIC" id="fig|1122241.3.peg.2954"/>
<reference evidence="4 5" key="1">
    <citation type="submission" date="2016-02" db="EMBL/GenBank/DDBJ databases">
        <title>Genome sequence of Moorella mulderi DSM 14980.</title>
        <authorList>
            <person name="Poehlein A."/>
            <person name="Daniel R."/>
        </authorList>
    </citation>
    <scope>NUCLEOTIDE SEQUENCE [LARGE SCALE GENOMIC DNA]</scope>
    <source>
        <strain evidence="4 5">DSM 14980</strain>
    </source>
</reference>
<proteinExistence type="inferred from homology"/>
<dbReference type="GO" id="GO:0047154">
    <property type="term" value="F:methylmalonyl-CoA carboxytransferase activity"/>
    <property type="evidence" value="ECO:0007669"/>
    <property type="project" value="UniProtKB-EC"/>
</dbReference>
<dbReference type="EMBL" id="LTBC01000018">
    <property type="protein sequence ID" value="KYH30904.1"/>
    <property type="molecule type" value="Genomic_DNA"/>
</dbReference>
<protein>
    <submittedName>
        <fullName evidence="4">Methylmalonyl-CoA carboxyltransferase 12S subunit</fullName>
        <ecNumber evidence="4">2.1.3.1</ecNumber>
    </submittedName>
</protein>
<dbReference type="GO" id="GO:0004658">
    <property type="term" value="F:propionyl-CoA carboxylase activity"/>
    <property type="evidence" value="ECO:0007669"/>
    <property type="project" value="UniProtKB-ARBA"/>
</dbReference>
<organism evidence="4 5">
    <name type="scientific">Moorella mulderi DSM 14980</name>
    <dbReference type="NCBI Taxonomy" id="1122241"/>
    <lineage>
        <taxon>Bacteria</taxon>
        <taxon>Bacillati</taxon>
        <taxon>Bacillota</taxon>
        <taxon>Clostridia</taxon>
        <taxon>Neomoorellales</taxon>
        <taxon>Neomoorellaceae</taxon>
        <taxon>Neomoorella</taxon>
    </lineage>
</organism>
<dbReference type="GO" id="GO:0003989">
    <property type="term" value="F:acetyl-CoA carboxylase activity"/>
    <property type="evidence" value="ECO:0007669"/>
    <property type="project" value="InterPro"/>
</dbReference>